<dbReference type="SUPFAM" id="SSF53098">
    <property type="entry name" value="Ribonuclease H-like"/>
    <property type="match status" value="1"/>
</dbReference>
<dbReference type="SUPFAM" id="SSF54160">
    <property type="entry name" value="Chromo domain-like"/>
    <property type="match status" value="1"/>
</dbReference>
<dbReference type="PROSITE" id="PS50994">
    <property type="entry name" value="INTEGRASE"/>
    <property type="match status" value="1"/>
</dbReference>
<dbReference type="InterPro" id="IPR036291">
    <property type="entry name" value="NAD(P)-bd_dom_sf"/>
</dbReference>
<dbReference type="Pfam" id="PF24626">
    <property type="entry name" value="SH3_Tf2-1"/>
    <property type="match status" value="1"/>
</dbReference>
<dbReference type="InterPro" id="IPR023780">
    <property type="entry name" value="Chromo_domain"/>
</dbReference>
<dbReference type="GO" id="GO:0003723">
    <property type="term" value="F:RNA binding"/>
    <property type="evidence" value="ECO:0007669"/>
    <property type="project" value="UniProtKB-KW"/>
</dbReference>
<evidence type="ECO:0000259" key="3">
    <source>
        <dbReference type="PROSITE" id="PS50994"/>
    </source>
</evidence>
<dbReference type="CDD" id="cd00024">
    <property type="entry name" value="CD_CSD"/>
    <property type="match status" value="1"/>
</dbReference>
<organism evidence="4 5">
    <name type="scientific">Rhodotorula toruloides</name>
    <name type="common">Yeast</name>
    <name type="synonym">Rhodosporidium toruloides</name>
    <dbReference type="NCBI Taxonomy" id="5286"/>
    <lineage>
        <taxon>Eukaryota</taxon>
        <taxon>Fungi</taxon>
        <taxon>Dikarya</taxon>
        <taxon>Basidiomycota</taxon>
        <taxon>Pucciniomycotina</taxon>
        <taxon>Microbotryomycetes</taxon>
        <taxon>Sporidiobolales</taxon>
        <taxon>Sporidiobolaceae</taxon>
        <taxon>Rhodotorula</taxon>
    </lineage>
</organism>
<dbReference type="OrthoDB" id="16464at2759"/>
<dbReference type="InterPro" id="IPR050951">
    <property type="entry name" value="Retrovirus_Pol_polyprotein"/>
</dbReference>
<dbReference type="AlphaFoldDB" id="A0A511KQL7"/>
<dbReference type="InterPro" id="IPR012337">
    <property type="entry name" value="RNaseH-like_sf"/>
</dbReference>
<dbReference type="SUPFAM" id="SSF51735">
    <property type="entry name" value="NAD(P)-binding Rossmann-fold domains"/>
    <property type="match status" value="1"/>
</dbReference>
<dbReference type="Gene3D" id="2.40.50.40">
    <property type="match status" value="1"/>
</dbReference>
<accession>A0A511KQL7</accession>
<dbReference type="InterPro" id="IPR001584">
    <property type="entry name" value="Integrase_cat-core"/>
</dbReference>
<comment type="caution">
    <text evidence="4">The sequence shown here is derived from an EMBL/GenBank/DDBJ whole genome shotgun (WGS) entry which is preliminary data.</text>
</comment>
<protein>
    <submittedName>
        <fullName evidence="4">Uncharacterized protein</fullName>
    </submittedName>
</protein>
<dbReference type="PROSITE" id="PS50013">
    <property type="entry name" value="CHROMO_2"/>
    <property type="match status" value="1"/>
</dbReference>
<dbReference type="InterPro" id="IPR036397">
    <property type="entry name" value="RNaseH_sf"/>
</dbReference>
<feature type="domain" description="Integrase catalytic" evidence="3">
    <location>
        <begin position="34"/>
        <end position="124"/>
    </location>
</feature>
<name>A0A511KQL7_RHOTO</name>
<dbReference type="InterPro" id="IPR016197">
    <property type="entry name" value="Chromo-like_dom_sf"/>
</dbReference>
<dbReference type="GO" id="GO:0006338">
    <property type="term" value="P:chromatin remodeling"/>
    <property type="evidence" value="ECO:0007669"/>
    <property type="project" value="UniProtKB-ARBA"/>
</dbReference>
<dbReference type="Pfam" id="PF00385">
    <property type="entry name" value="Chromo"/>
    <property type="match status" value="1"/>
</dbReference>
<sequence length="903" mass="101097">MYDDTLDYCKSCDSCQRANHATGKPYGLAQTIQEPTRPWDIINMDFVGPFSKGGTAQYDAVLVVTDRYSRRCRLIPTFTDADARQTASLFYTYVLNDVGVPLGIISDRDKLFTNGLAERYIRTLEDVLRRFVAFEPVWTDEGGFTHDWTELLPGLEFAINSSKHATLGKSPFEVERGYIPRSVYSLMKSKMPSLSLEPGSESFANMLLASQERASSCIADAVAYAQKRWDEKHVEPPFEVGDEVLVSTKHFQFKGERKLIPPFVGPFAVLEKVGPNAIRVALTGEYARKHPVFPVSLCKTYHRTEADRFPGRRERAPPQPDLVDGVPQWVVEEVRDQRVVKPKRGQKDKTKKMEFLVKWEGYPDKYNRWVPEADLQNAKEALQDYFISRRLSKRKEREQEEDAVPKRATFANGQVPLEATPHMHTRSRPLLKVRRVLPHSSLPTSTSSPSSSLVRRLLVGKIRIMVTVLILGGLANDNTRHLVPYLVSLTSAERPVFIRVVDKPLVIPAANAYTTYVDTACRDAFKKGTQDGTVEYLQGNLLTEAMRMRAFTLPDRYSDDGKSFDWIFDFTGETNFEAPEAVHVERTLQLALLLGAAAVKHKVGAYVRGMPCFYRLRDDKKGKVGDEGTVSEPWGTMTSWHHEAARGLAKLEDLNLVLVRRAVMYGPFTVTGLTPRVLIGEVYKFENEKLEFLWAESLAQNTIHASDYASTLVKSASWACSLGSRAAILAAHSEDLPPTLSSDAQISFLLSRSPPPAKKDDEVSAAVFCAVDDCETTQKKIASVIQEVVGVKSGFHGSVISSFAKLNLEDVVEDANDKHLDSWSAMLQSSDPPISNTIPISPSVPTDVLAPYPIALSNTALKKLTGWAPKYRLDKEVVRETVEGFKREGNWPNAKPRKKYAVR</sequence>
<evidence type="ECO:0000259" key="2">
    <source>
        <dbReference type="PROSITE" id="PS50013"/>
    </source>
</evidence>
<evidence type="ECO:0000313" key="4">
    <source>
        <dbReference type="EMBL" id="GEM12662.1"/>
    </source>
</evidence>
<reference evidence="4 5" key="1">
    <citation type="submission" date="2019-07" db="EMBL/GenBank/DDBJ databases">
        <title>Rhodotorula toruloides NBRC10032 genome sequencing.</title>
        <authorList>
            <person name="Shida Y."/>
            <person name="Takaku H."/>
            <person name="Ogasawara W."/>
            <person name="Mori K."/>
        </authorList>
    </citation>
    <scope>NUCLEOTIDE SEQUENCE [LARGE SCALE GENOMIC DNA]</scope>
    <source>
        <strain evidence="4 5">NBRC10032</strain>
    </source>
</reference>
<dbReference type="GO" id="GO:0005634">
    <property type="term" value="C:nucleus"/>
    <property type="evidence" value="ECO:0007669"/>
    <property type="project" value="UniProtKB-ARBA"/>
</dbReference>
<dbReference type="PANTHER" id="PTHR37984:SF15">
    <property type="entry name" value="INTEGRASE CATALYTIC DOMAIN-CONTAINING PROTEIN"/>
    <property type="match status" value="1"/>
</dbReference>
<dbReference type="InterPro" id="IPR000953">
    <property type="entry name" value="Chromo/chromo_shadow_dom"/>
</dbReference>
<dbReference type="Proteomes" id="UP000321518">
    <property type="component" value="Unassembled WGS sequence"/>
</dbReference>
<dbReference type="Gene3D" id="3.30.420.10">
    <property type="entry name" value="Ribonuclease H-like superfamily/Ribonuclease H"/>
    <property type="match status" value="2"/>
</dbReference>
<dbReference type="EMBL" id="BJWK01000023">
    <property type="protein sequence ID" value="GEM12662.1"/>
    <property type="molecule type" value="Genomic_DNA"/>
</dbReference>
<keyword evidence="1" id="KW-0694">RNA-binding</keyword>
<evidence type="ECO:0000256" key="1">
    <source>
        <dbReference type="ARBA" id="ARBA00022884"/>
    </source>
</evidence>
<dbReference type="PANTHER" id="PTHR37984">
    <property type="entry name" value="PROTEIN CBG26694"/>
    <property type="match status" value="1"/>
</dbReference>
<evidence type="ECO:0000313" key="5">
    <source>
        <dbReference type="Proteomes" id="UP000321518"/>
    </source>
</evidence>
<dbReference type="Gene3D" id="3.40.50.720">
    <property type="entry name" value="NAD(P)-binding Rossmann-like Domain"/>
    <property type="match status" value="1"/>
</dbReference>
<feature type="domain" description="Chromo" evidence="2">
    <location>
        <begin position="329"/>
        <end position="397"/>
    </location>
</feature>
<dbReference type="InterPro" id="IPR056924">
    <property type="entry name" value="SH3_Tf2-1"/>
</dbReference>
<dbReference type="SMART" id="SM00298">
    <property type="entry name" value="CHROMO"/>
    <property type="match status" value="1"/>
</dbReference>
<proteinExistence type="predicted"/>
<dbReference type="GO" id="GO:0015074">
    <property type="term" value="P:DNA integration"/>
    <property type="evidence" value="ECO:0007669"/>
    <property type="project" value="InterPro"/>
</dbReference>
<gene>
    <name evidence="4" type="ORF">Rt10032_c23g6679</name>
</gene>